<sequence length="153" mass="17165">MENHLIIAFGWLMVLCLFAISAAAFLWRGLSHLRVLRRREHLMLAAVFAVVAFQMFCIARVSGHAPDAEPDWVFVSLIGIPPLATGLLLFLFAQWQQKVRALNELVIVLGAAHVARMMVLADLNVPIYMRIVANMVYLILPSFAVYQMTKKSG</sequence>
<dbReference type="AlphaFoldDB" id="A0A378UG81"/>
<accession>A0A378UG81</accession>
<evidence type="ECO:0000256" key="1">
    <source>
        <dbReference type="SAM" id="Phobius"/>
    </source>
</evidence>
<feature type="transmembrane region" description="Helical" evidence="1">
    <location>
        <begin position="127"/>
        <end position="146"/>
    </location>
</feature>
<gene>
    <name evidence="2" type="ORF">NCTC10295_00470</name>
</gene>
<organism evidence="2 3">
    <name type="scientific">Bergeriella denitrificans</name>
    <name type="common">Neisseria denitrificans</name>
    <dbReference type="NCBI Taxonomy" id="494"/>
    <lineage>
        <taxon>Bacteria</taxon>
        <taxon>Pseudomonadati</taxon>
        <taxon>Pseudomonadota</taxon>
        <taxon>Betaproteobacteria</taxon>
        <taxon>Neisseriales</taxon>
        <taxon>Neisseriaceae</taxon>
        <taxon>Bergeriella</taxon>
    </lineage>
</organism>
<protein>
    <recommendedName>
        <fullName evidence="4">Integral membrane protein</fullName>
    </recommendedName>
</protein>
<dbReference type="Proteomes" id="UP000254651">
    <property type="component" value="Unassembled WGS sequence"/>
</dbReference>
<reference evidence="2 3" key="1">
    <citation type="submission" date="2018-06" db="EMBL/GenBank/DDBJ databases">
        <authorList>
            <consortium name="Pathogen Informatics"/>
            <person name="Doyle S."/>
        </authorList>
    </citation>
    <scope>NUCLEOTIDE SEQUENCE [LARGE SCALE GENOMIC DNA]</scope>
    <source>
        <strain evidence="2 3">NCTC10295</strain>
    </source>
</reference>
<keyword evidence="1" id="KW-0812">Transmembrane</keyword>
<keyword evidence="1" id="KW-1133">Transmembrane helix</keyword>
<feature type="transmembrane region" description="Helical" evidence="1">
    <location>
        <begin position="42"/>
        <end position="61"/>
    </location>
</feature>
<keyword evidence="1" id="KW-0472">Membrane</keyword>
<evidence type="ECO:0000313" key="2">
    <source>
        <dbReference type="EMBL" id="STZ75719.1"/>
    </source>
</evidence>
<dbReference type="EMBL" id="UGQS01000001">
    <property type="protein sequence ID" value="STZ75719.1"/>
    <property type="molecule type" value="Genomic_DNA"/>
</dbReference>
<name>A0A378UG81_BERDE</name>
<feature type="transmembrane region" description="Helical" evidence="1">
    <location>
        <begin position="105"/>
        <end position="121"/>
    </location>
</feature>
<keyword evidence="3" id="KW-1185">Reference proteome</keyword>
<feature type="transmembrane region" description="Helical" evidence="1">
    <location>
        <begin position="73"/>
        <end position="93"/>
    </location>
</feature>
<proteinExistence type="predicted"/>
<feature type="transmembrane region" description="Helical" evidence="1">
    <location>
        <begin position="6"/>
        <end position="30"/>
    </location>
</feature>
<evidence type="ECO:0008006" key="4">
    <source>
        <dbReference type="Google" id="ProtNLM"/>
    </source>
</evidence>
<evidence type="ECO:0000313" key="3">
    <source>
        <dbReference type="Proteomes" id="UP000254651"/>
    </source>
</evidence>